<reference evidence="1 2" key="1">
    <citation type="journal article" date="2019" name="Int. J. Syst. Evol. Microbiol.">
        <title>Capsulimonas corticalis gen. nov., sp. nov., an aerobic capsulated bacterium, of a novel bacterial order, Capsulimonadales ord. nov., of the class Armatimonadia of the phylum Armatimonadetes.</title>
        <authorList>
            <person name="Li J."/>
            <person name="Kudo C."/>
            <person name="Tonouchi A."/>
        </authorList>
    </citation>
    <scope>NUCLEOTIDE SEQUENCE [LARGE SCALE GENOMIC DNA]</scope>
    <source>
        <strain evidence="1 2">AX-7</strain>
    </source>
</reference>
<dbReference type="KEGG" id="ccot:CCAX7_17050"/>
<accession>A0A402D463</accession>
<gene>
    <name evidence="1" type="ORF">CCAX7_17050</name>
</gene>
<name>A0A402D463_9BACT</name>
<dbReference type="OrthoDB" id="972285at2"/>
<dbReference type="Proteomes" id="UP000287394">
    <property type="component" value="Chromosome"/>
</dbReference>
<dbReference type="EMBL" id="AP025739">
    <property type="protein sequence ID" value="BDI29654.1"/>
    <property type="molecule type" value="Genomic_DNA"/>
</dbReference>
<evidence type="ECO:0000313" key="2">
    <source>
        <dbReference type="Proteomes" id="UP000287394"/>
    </source>
</evidence>
<sequence length="529" mass="53628">MKHIDVSFLRSRGRIAALAAVLLLPAATGSYAAPSATWTGSGSASWGDPGSWSGGIVPGDGTQAPEDVFVNLATDQIQYGGNYTINSLTNNGLITADNNMGVLAINGGIANQSGGNITSNYVSSFEIDAGGGLDNAGHIGAAYGADQQNSLIVAVNGDIHNTGTIDSTYGGVTTMESLNGSLTNDAALGSTQQGTTFVYAANITNNGDVNAKFGGATVLSSFGDLKNNGAMTASFGAEIDASATGNFVNTNTVSAIQGTKVSVNASGAITNESAGSVSASQYGTVDLLAGGDLNNHGAIAASQGGVVTLSSTSGLVYNDGSITTDSGGGVVVTGDLIQTGGQTKINGSLTLGSGSGTFYLEKGGLGGGGTIDGSVVQDGGTFAPGDPTTTHITGNYIENNGVTRFVINSPHDFDQIDIDGSYTYTGGVIDLQFTQSFFQSRFHSGLYEFDFLKFASFIGDPSAIQFTTNMSPDNYFSVSLDTGAGVYRGLFASSHVTVPEPGGGVIFLTLASSLSILLWAASRRQAITR</sequence>
<evidence type="ECO:0000313" key="1">
    <source>
        <dbReference type="EMBL" id="BDI29654.1"/>
    </source>
</evidence>
<dbReference type="RefSeq" id="WP_119324242.1">
    <property type="nucleotide sequence ID" value="NZ_AP025739.1"/>
</dbReference>
<protein>
    <submittedName>
        <fullName evidence="1">Uncharacterized protein</fullName>
    </submittedName>
</protein>
<proteinExistence type="predicted"/>
<dbReference type="AlphaFoldDB" id="A0A402D463"/>
<organism evidence="1 2">
    <name type="scientific">Capsulimonas corticalis</name>
    <dbReference type="NCBI Taxonomy" id="2219043"/>
    <lineage>
        <taxon>Bacteria</taxon>
        <taxon>Bacillati</taxon>
        <taxon>Armatimonadota</taxon>
        <taxon>Armatimonadia</taxon>
        <taxon>Capsulimonadales</taxon>
        <taxon>Capsulimonadaceae</taxon>
        <taxon>Capsulimonas</taxon>
    </lineage>
</organism>
<keyword evidence="2" id="KW-1185">Reference proteome</keyword>